<evidence type="ECO:0000313" key="12">
    <source>
        <dbReference type="Proteomes" id="UP001202244"/>
    </source>
</evidence>
<evidence type="ECO:0000256" key="3">
    <source>
        <dbReference type="ARBA" id="ARBA00022741"/>
    </source>
</evidence>
<feature type="compositionally biased region" description="Basic and acidic residues" evidence="7">
    <location>
        <begin position="625"/>
        <end position="637"/>
    </location>
</feature>
<feature type="compositionally biased region" description="Basic and acidic residues" evidence="7">
    <location>
        <begin position="21"/>
        <end position="30"/>
    </location>
</feature>
<feature type="compositionally biased region" description="Acidic residues" evidence="7">
    <location>
        <begin position="639"/>
        <end position="661"/>
    </location>
</feature>
<evidence type="ECO:0000259" key="10">
    <source>
        <dbReference type="PROSITE" id="PS50929"/>
    </source>
</evidence>
<gene>
    <name evidence="11" type="ORF">MMF93_04750</name>
</gene>
<keyword evidence="2 8" id="KW-0812">Transmembrane</keyword>
<evidence type="ECO:0000256" key="4">
    <source>
        <dbReference type="ARBA" id="ARBA00022840"/>
    </source>
</evidence>
<reference evidence="11 12" key="1">
    <citation type="journal article" date="2023" name="Microbiol. Spectr.">
        <title>Synergy between Genome Mining, Metabolomics, and Bioinformatics Uncovers Antibacterial Chlorinated Carbazole Alkaloids and Their Biosynthetic Gene Cluster from Streptomyces tubbatahanensis sp. nov., a Novel Actinomycete Isolated from Sulu Sea, Philippines.</title>
        <authorList>
            <person name="Tenebro C.P."/>
            <person name="Trono D.J.V.L."/>
            <person name="Balida L.A.P."/>
            <person name="Bayog L.K.A."/>
            <person name="Bruna J.R."/>
            <person name="Sabido E.M."/>
            <person name="Caspe D.P.C."/>
            <person name="de Los Santos E.L.C."/>
            <person name="Saludes J.P."/>
            <person name="Dalisay D.S."/>
        </authorList>
    </citation>
    <scope>NUCLEOTIDE SEQUENCE [LARGE SCALE GENOMIC DNA]</scope>
    <source>
        <strain evidence="11 12">DSD3025</strain>
    </source>
</reference>
<dbReference type="SMART" id="SM00382">
    <property type="entry name" value="AAA"/>
    <property type="match status" value="1"/>
</dbReference>
<proteinExistence type="predicted"/>
<feature type="region of interest" description="Disordered" evidence="7">
    <location>
        <begin position="601"/>
        <end position="667"/>
    </location>
</feature>
<dbReference type="RefSeq" id="WP_242749809.1">
    <property type="nucleotide sequence ID" value="NZ_CP093846.1"/>
</dbReference>
<dbReference type="InterPro" id="IPR011527">
    <property type="entry name" value="ABC1_TM_dom"/>
</dbReference>
<accession>A0ABY3XN94</accession>
<evidence type="ECO:0000256" key="5">
    <source>
        <dbReference type="ARBA" id="ARBA00022989"/>
    </source>
</evidence>
<feature type="transmembrane region" description="Helical" evidence="8">
    <location>
        <begin position="90"/>
        <end position="115"/>
    </location>
</feature>
<feature type="transmembrane region" description="Helical" evidence="8">
    <location>
        <begin position="276"/>
        <end position="297"/>
    </location>
</feature>
<dbReference type="PANTHER" id="PTHR24221:SF654">
    <property type="entry name" value="ATP-BINDING CASSETTE SUB-FAMILY B MEMBER 6"/>
    <property type="match status" value="1"/>
</dbReference>
<keyword evidence="4 11" id="KW-0067">ATP-binding</keyword>
<feature type="transmembrane region" description="Helical" evidence="8">
    <location>
        <begin position="309"/>
        <end position="326"/>
    </location>
</feature>
<dbReference type="PROSITE" id="PS00211">
    <property type="entry name" value="ABC_TRANSPORTER_1"/>
    <property type="match status" value="1"/>
</dbReference>
<feature type="transmembrane region" description="Helical" evidence="8">
    <location>
        <begin position="191"/>
        <end position="208"/>
    </location>
</feature>
<organism evidence="11 12">
    <name type="scientific">Streptomyces tubbatahanensis</name>
    <dbReference type="NCBI Taxonomy" id="2923272"/>
    <lineage>
        <taxon>Bacteria</taxon>
        <taxon>Bacillati</taxon>
        <taxon>Actinomycetota</taxon>
        <taxon>Actinomycetes</taxon>
        <taxon>Kitasatosporales</taxon>
        <taxon>Streptomycetaceae</taxon>
        <taxon>Streptomyces</taxon>
    </lineage>
</organism>
<dbReference type="SUPFAM" id="SSF52540">
    <property type="entry name" value="P-loop containing nucleoside triphosphate hydrolases"/>
    <property type="match status" value="1"/>
</dbReference>
<dbReference type="Proteomes" id="UP001202244">
    <property type="component" value="Chromosome"/>
</dbReference>
<feature type="domain" description="ABC transmembrane type-1" evidence="10">
    <location>
        <begin position="50"/>
        <end position="311"/>
    </location>
</feature>
<dbReference type="Gene3D" id="3.40.50.300">
    <property type="entry name" value="P-loop containing nucleotide triphosphate hydrolases"/>
    <property type="match status" value="1"/>
</dbReference>
<feature type="domain" description="ABC transporter" evidence="9">
    <location>
        <begin position="366"/>
        <end position="599"/>
    </location>
</feature>
<keyword evidence="3" id="KW-0547">Nucleotide-binding</keyword>
<feature type="region of interest" description="Disordered" evidence="7">
    <location>
        <begin position="1"/>
        <end position="30"/>
    </location>
</feature>
<evidence type="ECO:0000256" key="7">
    <source>
        <dbReference type="SAM" id="MobiDB-lite"/>
    </source>
</evidence>
<keyword evidence="6 8" id="KW-0472">Membrane</keyword>
<dbReference type="PROSITE" id="PS50893">
    <property type="entry name" value="ABC_TRANSPORTER_2"/>
    <property type="match status" value="1"/>
</dbReference>
<evidence type="ECO:0000256" key="1">
    <source>
        <dbReference type="ARBA" id="ARBA00004651"/>
    </source>
</evidence>
<dbReference type="EMBL" id="CP093846">
    <property type="protein sequence ID" value="UNS95879.1"/>
    <property type="molecule type" value="Genomic_DNA"/>
</dbReference>
<feature type="transmembrane region" description="Helical" evidence="8">
    <location>
        <begin position="50"/>
        <end position="70"/>
    </location>
</feature>
<dbReference type="PROSITE" id="PS50929">
    <property type="entry name" value="ABC_TM1F"/>
    <property type="match status" value="1"/>
</dbReference>
<feature type="compositionally biased region" description="Low complexity" evidence="7">
    <location>
        <begin position="1"/>
        <end position="13"/>
    </location>
</feature>
<dbReference type="InterPro" id="IPR036640">
    <property type="entry name" value="ABC1_TM_sf"/>
</dbReference>
<dbReference type="Gene3D" id="1.20.1560.10">
    <property type="entry name" value="ABC transporter type 1, transmembrane domain"/>
    <property type="match status" value="1"/>
</dbReference>
<evidence type="ECO:0000313" key="11">
    <source>
        <dbReference type="EMBL" id="UNS95879.1"/>
    </source>
</evidence>
<dbReference type="InterPro" id="IPR017871">
    <property type="entry name" value="ABC_transporter-like_CS"/>
</dbReference>
<dbReference type="Pfam" id="PF00005">
    <property type="entry name" value="ABC_tran"/>
    <property type="match status" value="1"/>
</dbReference>
<comment type="subcellular location">
    <subcellularLocation>
        <location evidence="1">Cell membrane</location>
        <topology evidence="1">Multi-pass membrane protein</topology>
    </subcellularLocation>
</comment>
<keyword evidence="5 8" id="KW-1133">Transmembrane helix</keyword>
<sequence>MTTTTEPTTAPEQPAAPPAPPDDRDDRDERRRTADALRQLRRPVAWMTRLGLVLGAIGAVTNLVPFVGIAEIGRTLLADGPLDRDRVVTAAVVVAVTLVIGWSCNGTALWITHLADGRLQAGLRRRMVAKLGRVPLGWYSATTSGQVRKAAQEDIDDLHHLIAHHDVELSGAVTLPLAGLGYLLWVDWRLALLALATLPVYFTAYAFMMRGFTEKMTELDSAFGRVSAAVVEFVHGIGVVKVFGGTRRAHAGYREAVHAYGDQYAGWVRPVLKLEAYTSMALSVPVISVVGMAGGIWFTHEGWVSPSDVLAEVLVAAVLPTTLLTLNQGLTAQRKAVAAAGRITALLDVPELPVTDLPRRPNGNDVVLDGVLFGYEPGRPVLHGIDLTCRAGTVTALVGGSGAGKSTLAALVPRFHDVDAGAVRIGGTDVRDMAPEELYRHVGFVLQDVQLLHGTVADNLRLGRPDATDAELVAAATTARIHERVTRLPRGYDSVVGEDARFSGGEAQRLTIARALLADAPVLVLDEATAYADAESEAEIQDALSTLVRGRTVIVVAHRLSTITGADQILVLDAGRVAEQGTHTELLAADGRYARMWAAHRPAGTPDTEPAVLSEPAEPAGRAESAVRAESAERAEPAEPAEETEETEKTEETEETEETEKTEETDR</sequence>
<keyword evidence="12" id="KW-1185">Reference proteome</keyword>
<protein>
    <submittedName>
        <fullName evidence="11">ABC transporter ATP-binding protein/permease</fullName>
    </submittedName>
</protein>
<dbReference type="SUPFAM" id="SSF90123">
    <property type="entry name" value="ABC transporter transmembrane region"/>
    <property type="match status" value="1"/>
</dbReference>
<evidence type="ECO:0000259" key="9">
    <source>
        <dbReference type="PROSITE" id="PS50893"/>
    </source>
</evidence>
<evidence type="ECO:0000256" key="2">
    <source>
        <dbReference type="ARBA" id="ARBA00022692"/>
    </source>
</evidence>
<dbReference type="InterPro" id="IPR027417">
    <property type="entry name" value="P-loop_NTPase"/>
</dbReference>
<name>A0ABY3XN94_9ACTN</name>
<dbReference type="InterPro" id="IPR039421">
    <property type="entry name" value="Type_1_exporter"/>
</dbReference>
<dbReference type="PANTHER" id="PTHR24221">
    <property type="entry name" value="ATP-BINDING CASSETTE SUB-FAMILY B"/>
    <property type="match status" value="1"/>
</dbReference>
<dbReference type="GO" id="GO:0005524">
    <property type="term" value="F:ATP binding"/>
    <property type="evidence" value="ECO:0007669"/>
    <property type="project" value="UniProtKB-KW"/>
</dbReference>
<evidence type="ECO:0000256" key="8">
    <source>
        <dbReference type="SAM" id="Phobius"/>
    </source>
</evidence>
<dbReference type="InterPro" id="IPR003593">
    <property type="entry name" value="AAA+_ATPase"/>
</dbReference>
<dbReference type="InterPro" id="IPR003439">
    <property type="entry name" value="ABC_transporter-like_ATP-bd"/>
</dbReference>
<evidence type="ECO:0000256" key="6">
    <source>
        <dbReference type="ARBA" id="ARBA00023136"/>
    </source>
</evidence>
<dbReference type="Pfam" id="PF00664">
    <property type="entry name" value="ABC_membrane"/>
    <property type="match status" value="1"/>
</dbReference>